<name>A0ABT0WG62_9BACI</name>
<evidence type="ECO:0008006" key="3">
    <source>
        <dbReference type="Google" id="ProtNLM"/>
    </source>
</evidence>
<gene>
    <name evidence="1" type="ORF">NDK43_26860</name>
</gene>
<evidence type="ECO:0000313" key="1">
    <source>
        <dbReference type="EMBL" id="MCM2535301.1"/>
    </source>
</evidence>
<organism evidence="1 2">
    <name type="scientific">Neobacillus pocheonensis</name>
    <dbReference type="NCBI Taxonomy" id="363869"/>
    <lineage>
        <taxon>Bacteria</taxon>
        <taxon>Bacillati</taxon>
        <taxon>Bacillota</taxon>
        <taxon>Bacilli</taxon>
        <taxon>Bacillales</taxon>
        <taxon>Bacillaceae</taxon>
        <taxon>Neobacillus</taxon>
    </lineage>
</organism>
<dbReference type="EMBL" id="JAMQCR010000002">
    <property type="protein sequence ID" value="MCM2535301.1"/>
    <property type="molecule type" value="Genomic_DNA"/>
</dbReference>
<proteinExistence type="predicted"/>
<sequence>MKFIVKAFERDGQEFDFENTFIGEENEVSFENEKAAQAFIEGIRISLPYTFQYKIILKEDGGK</sequence>
<evidence type="ECO:0000313" key="2">
    <source>
        <dbReference type="Proteomes" id="UP001523262"/>
    </source>
</evidence>
<comment type="caution">
    <text evidence="1">The sequence shown here is derived from an EMBL/GenBank/DDBJ whole genome shotgun (WGS) entry which is preliminary data.</text>
</comment>
<dbReference type="Proteomes" id="UP001523262">
    <property type="component" value="Unassembled WGS sequence"/>
</dbReference>
<reference evidence="1 2" key="1">
    <citation type="submission" date="2022-06" db="EMBL/GenBank/DDBJ databases">
        <authorList>
            <person name="Jeon C.O."/>
        </authorList>
    </citation>
    <scope>NUCLEOTIDE SEQUENCE [LARGE SCALE GENOMIC DNA]</scope>
    <source>
        <strain evidence="1 2">KCTC 13943</strain>
    </source>
</reference>
<keyword evidence="2" id="KW-1185">Reference proteome</keyword>
<accession>A0ABT0WG62</accession>
<protein>
    <recommendedName>
        <fullName evidence="3">Phage protein</fullName>
    </recommendedName>
</protein>